<feature type="coiled-coil region" evidence="1">
    <location>
        <begin position="53"/>
        <end position="109"/>
    </location>
</feature>
<dbReference type="EMBL" id="BNCQ01000005">
    <property type="protein sequence ID" value="GIL97834.1"/>
    <property type="molecule type" value="Genomic_DNA"/>
</dbReference>
<feature type="compositionally biased region" description="Gly residues" evidence="2">
    <location>
        <begin position="1"/>
        <end position="12"/>
    </location>
</feature>
<evidence type="ECO:0000313" key="4">
    <source>
        <dbReference type="Proteomes" id="UP000722791"/>
    </source>
</evidence>
<evidence type="ECO:0000256" key="1">
    <source>
        <dbReference type="SAM" id="Coils"/>
    </source>
</evidence>
<sequence length="189" mass="19967">MQLANGAGGGAGTSVASGSAAGKGGGGGMGATGVSPDSLRDMLAQSALHHQKYKQIREDYNRLLNKRASALQAGSRSGSAAAVAARAIVEDLQKRLAEEVQEREAEAALYSAKLYQSEKAMSDWYVEKRLLEDHITRLSAELAERDKIDGEIEGCVTSMLERLRAVEAENEELRGRFTAGTAAPAGQCA</sequence>
<evidence type="ECO:0000256" key="2">
    <source>
        <dbReference type="SAM" id="MobiDB-lite"/>
    </source>
</evidence>
<dbReference type="Proteomes" id="UP000722791">
    <property type="component" value="Unassembled WGS sequence"/>
</dbReference>
<reference evidence="3" key="1">
    <citation type="journal article" date="2021" name="Proc. Natl. Acad. Sci. U.S.A.">
        <title>Three genomes in the algal genus Volvox reveal the fate of a haploid sex-determining region after a transition to homothallism.</title>
        <authorList>
            <person name="Yamamoto K."/>
            <person name="Hamaji T."/>
            <person name="Kawai-Toyooka H."/>
            <person name="Matsuzaki R."/>
            <person name="Takahashi F."/>
            <person name="Nishimura Y."/>
            <person name="Kawachi M."/>
            <person name="Noguchi H."/>
            <person name="Minakuchi Y."/>
            <person name="Umen J.G."/>
            <person name="Toyoda A."/>
            <person name="Nozaki H."/>
        </authorList>
    </citation>
    <scope>NUCLEOTIDE SEQUENCE</scope>
    <source>
        <strain evidence="3">NIES-3785</strain>
    </source>
</reference>
<feature type="region of interest" description="Disordered" evidence="2">
    <location>
        <begin position="1"/>
        <end position="33"/>
    </location>
</feature>
<dbReference type="AlphaFoldDB" id="A0A8J4G3I8"/>
<feature type="compositionally biased region" description="Gly residues" evidence="2">
    <location>
        <begin position="21"/>
        <end position="31"/>
    </location>
</feature>
<keyword evidence="1" id="KW-0175">Coiled coil</keyword>
<proteinExistence type="predicted"/>
<protein>
    <submittedName>
        <fullName evidence="3">Uncharacterized protein</fullName>
    </submittedName>
</protein>
<name>A0A8J4G3I8_9CHLO</name>
<comment type="caution">
    <text evidence="3">The sequence shown here is derived from an EMBL/GenBank/DDBJ whole genome shotgun (WGS) entry which is preliminary data.</text>
</comment>
<organism evidence="3 4">
    <name type="scientific">Volvox reticuliferus</name>
    <dbReference type="NCBI Taxonomy" id="1737510"/>
    <lineage>
        <taxon>Eukaryota</taxon>
        <taxon>Viridiplantae</taxon>
        <taxon>Chlorophyta</taxon>
        <taxon>core chlorophytes</taxon>
        <taxon>Chlorophyceae</taxon>
        <taxon>CS clade</taxon>
        <taxon>Chlamydomonadales</taxon>
        <taxon>Volvocaceae</taxon>
        <taxon>Volvox</taxon>
    </lineage>
</organism>
<accession>A0A8J4G3I8</accession>
<evidence type="ECO:0000313" key="3">
    <source>
        <dbReference type="EMBL" id="GIL97834.1"/>
    </source>
</evidence>
<gene>
    <name evidence="3" type="ORF">Vretimale_3381</name>
</gene>